<dbReference type="EMBL" id="LAZR01008739">
    <property type="protein sequence ID" value="KKM76830.1"/>
    <property type="molecule type" value="Genomic_DNA"/>
</dbReference>
<name>A0A0F9MJA7_9ZZZZ</name>
<comment type="caution">
    <text evidence="2">The sequence shown here is derived from an EMBL/GenBank/DDBJ whole genome shotgun (WGS) entry which is preliminary data.</text>
</comment>
<reference evidence="2" key="1">
    <citation type="journal article" date="2015" name="Nature">
        <title>Complex archaea that bridge the gap between prokaryotes and eukaryotes.</title>
        <authorList>
            <person name="Spang A."/>
            <person name="Saw J.H."/>
            <person name="Jorgensen S.L."/>
            <person name="Zaremba-Niedzwiedzka K."/>
            <person name="Martijn J."/>
            <person name="Lind A.E."/>
            <person name="van Eijk R."/>
            <person name="Schleper C."/>
            <person name="Guy L."/>
            <person name="Ettema T.J."/>
        </authorList>
    </citation>
    <scope>NUCLEOTIDE SEQUENCE</scope>
</reference>
<sequence>MVTERPEEVVSGMVRRGISTFQTLIGGVTDALRAGDSTIKELDSALTGQASSAPTTAEQSFLEIIALMQAAFVEAREAGSASAPAVVQRAREALGRVSREEPAWRPAPSAVRTVNDVFRTALRDLRASQDLVKLAQGNGTLDDLEKLSQWADDLTDRLAKTQKIVAQPKPSKEQPVPAASAPDPVISQEIPTGSASLEEKATSIKTGCIPCALGHLGGCSSMLNEAMRFARKDGMLSNEVIDRVGQCLDELNGLERMDLRPEMIHALPAWEKELAVKALEQSRDTRHRLESVKTMTVDELEGIAADTQKTRLSIFRAWVHGKTDNLPPEAQARVRASIERSTQEETHG</sequence>
<gene>
    <name evidence="2" type="ORF">LCGC14_1376210</name>
</gene>
<protein>
    <submittedName>
        <fullName evidence="2">Uncharacterized protein</fullName>
    </submittedName>
</protein>
<evidence type="ECO:0000256" key="1">
    <source>
        <dbReference type="SAM" id="MobiDB-lite"/>
    </source>
</evidence>
<feature type="region of interest" description="Disordered" evidence="1">
    <location>
        <begin position="165"/>
        <end position="189"/>
    </location>
</feature>
<evidence type="ECO:0000313" key="2">
    <source>
        <dbReference type="EMBL" id="KKM76830.1"/>
    </source>
</evidence>
<accession>A0A0F9MJA7</accession>
<dbReference type="AlphaFoldDB" id="A0A0F9MJA7"/>
<organism evidence="2">
    <name type="scientific">marine sediment metagenome</name>
    <dbReference type="NCBI Taxonomy" id="412755"/>
    <lineage>
        <taxon>unclassified sequences</taxon>
        <taxon>metagenomes</taxon>
        <taxon>ecological metagenomes</taxon>
    </lineage>
</organism>
<proteinExistence type="predicted"/>